<protein>
    <submittedName>
        <fullName evidence="2">Uncharacterized protein</fullName>
    </submittedName>
</protein>
<keyword evidence="3" id="KW-1185">Reference proteome</keyword>
<name>A0A3N4MBW9_9BACT</name>
<dbReference type="Proteomes" id="UP000279089">
    <property type="component" value="Unassembled WGS sequence"/>
</dbReference>
<gene>
    <name evidence="2" type="ORF">EG028_19510</name>
</gene>
<dbReference type="RefSeq" id="WP_120517957.1">
    <property type="nucleotide sequence ID" value="NZ_QXZY01000011.1"/>
</dbReference>
<evidence type="ECO:0000256" key="1">
    <source>
        <dbReference type="SAM" id="MobiDB-lite"/>
    </source>
</evidence>
<dbReference type="EMBL" id="RMBX01000011">
    <property type="protein sequence ID" value="RPD39316.1"/>
    <property type="molecule type" value="Genomic_DNA"/>
</dbReference>
<reference evidence="3" key="1">
    <citation type="submission" date="2018-11" db="EMBL/GenBank/DDBJ databases">
        <title>Chitinophaga lutea sp.nov., isolate from arsenic contaminated soil.</title>
        <authorList>
            <person name="Zong Y."/>
        </authorList>
    </citation>
    <scope>NUCLEOTIDE SEQUENCE [LARGE SCALE GENOMIC DNA]</scope>
    <source>
        <strain evidence="3">YLT18</strain>
    </source>
</reference>
<proteinExistence type="predicted"/>
<evidence type="ECO:0000313" key="2">
    <source>
        <dbReference type="EMBL" id="RPD39316.1"/>
    </source>
</evidence>
<feature type="compositionally biased region" description="Low complexity" evidence="1">
    <location>
        <begin position="1"/>
        <end position="24"/>
    </location>
</feature>
<sequence length="145" mass="15786">MNTAKNSAATAAKANGTANGATAKPTMRATKGGAMETTGKEKKEVAPANPLQNTLKVVHRLHQKVQQRTNLIAVIDQLESFKIKQSEDGTGESEYMGCEITIKDDNRHSWTTRNTFVIEAVTKYVESLCRGKLVEIEAEIKLPAA</sequence>
<evidence type="ECO:0000313" key="3">
    <source>
        <dbReference type="Proteomes" id="UP000279089"/>
    </source>
</evidence>
<comment type="caution">
    <text evidence="2">The sequence shown here is derived from an EMBL/GenBank/DDBJ whole genome shotgun (WGS) entry which is preliminary data.</text>
</comment>
<accession>A0A3N4MBW9</accession>
<feature type="region of interest" description="Disordered" evidence="1">
    <location>
        <begin position="1"/>
        <end position="51"/>
    </location>
</feature>
<dbReference type="OrthoDB" id="793497at2"/>
<organism evidence="2 3">
    <name type="scientific">Chitinophaga barathri</name>
    <dbReference type="NCBI Taxonomy" id="1647451"/>
    <lineage>
        <taxon>Bacteria</taxon>
        <taxon>Pseudomonadati</taxon>
        <taxon>Bacteroidota</taxon>
        <taxon>Chitinophagia</taxon>
        <taxon>Chitinophagales</taxon>
        <taxon>Chitinophagaceae</taxon>
        <taxon>Chitinophaga</taxon>
    </lineage>
</organism>
<dbReference type="AlphaFoldDB" id="A0A3N4MBW9"/>